<protein>
    <recommendedName>
        <fullName evidence="3">Nucleotide exchange factor Fes1 domain-containing protein</fullName>
    </recommendedName>
</protein>
<dbReference type="SUPFAM" id="SSF48371">
    <property type="entry name" value="ARM repeat"/>
    <property type="match status" value="1"/>
</dbReference>
<sequence>MEAGSEFSSEMEPMDPQRAKWLREALESMTVDLASEMRKRIVTIIQNISSSDFDGVMEDTASALDDLIDFTEDMNLADIFLKIGGLELLKALFNLPTNVFSAQTGMLLSNIVQNHEEAQKVAINEGFLEISMQLLLKERDPTNMSGLLSGISSLVRSCAFSQKHFIQKKGFESLFVVLETTCQPNEQNKYERFNEKTSFFIFCLCQELFDEQLGHPNTPKNTALKPLRRKRICAIPKSGVLSLVWITLS</sequence>
<dbReference type="InterPro" id="IPR050693">
    <property type="entry name" value="Hsp70_NEF-Inhibitors"/>
</dbReference>
<name>A0A0R3U8T7_MESCO</name>
<proteinExistence type="predicted"/>
<dbReference type="STRING" id="53468.A0A0R3U8T7"/>
<keyword evidence="2" id="KW-1185">Reference proteome</keyword>
<dbReference type="PANTHER" id="PTHR19316:SF18">
    <property type="entry name" value="HSP70-BINDING PROTEIN 1"/>
    <property type="match status" value="1"/>
</dbReference>
<dbReference type="Proteomes" id="UP000267029">
    <property type="component" value="Unassembled WGS sequence"/>
</dbReference>
<dbReference type="Gene3D" id="1.25.10.10">
    <property type="entry name" value="Leucine-rich Repeat Variant"/>
    <property type="match status" value="1"/>
</dbReference>
<dbReference type="EMBL" id="UXSR01000727">
    <property type="protein sequence ID" value="VDD77312.1"/>
    <property type="molecule type" value="Genomic_DNA"/>
</dbReference>
<dbReference type="AlphaFoldDB" id="A0A0R3U8T7"/>
<dbReference type="PANTHER" id="PTHR19316">
    <property type="entry name" value="PROTEIN FOLDING REGULATOR"/>
    <property type="match status" value="1"/>
</dbReference>
<dbReference type="GO" id="GO:0000774">
    <property type="term" value="F:adenyl-nucleotide exchange factor activity"/>
    <property type="evidence" value="ECO:0007669"/>
    <property type="project" value="TreeGrafter"/>
</dbReference>
<reference evidence="1 2" key="1">
    <citation type="submission" date="2018-10" db="EMBL/GenBank/DDBJ databases">
        <authorList>
            <consortium name="Pathogen Informatics"/>
        </authorList>
    </citation>
    <scope>NUCLEOTIDE SEQUENCE [LARGE SCALE GENOMIC DNA]</scope>
</reference>
<evidence type="ECO:0008006" key="3">
    <source>
        <dbReference type="Google" id="ProtNLM"/>
    </source>
</evidence>
<organism evidence="1 2">
    <name type="scientific">Mesocestoides corti</name>
    <name type="common">Flatworm</name>
    <dbReference type="NCBI Taxonomy" id="53468"/>
    <lineage>
        <taxon>Eukaryota</taxon>
        <taxon>Metazoa</taxon>
        <taxon>Spiralia</taxon>
        <taxon>Lophotrochozoa</taxon>
        <taxon>Platyhelminthes</taxon>
        <taxon>Cestoda</taxon>
        <taxon>Eucestoda</taxon>
        <taxon>Cyclophyllidea</taxon>
        <taxon>Mesocestoididae</taxon>
        <taxon>Mesocestoides</taxon>
    </lineage>
</organism>
<dbReference type="InterPro" id="IPR011989">
    <property type="entry name" value="ARM-like"/>
</dbReference>
<dbReference type="InterPro" id="IPR016024">
    <property type="entry name" value="ARM-type_fold"/>
</dbReference>
<dbReference type="OrthoDB" id="10250458at2759"/>
<accession>A0A0R3U8T7</accession>
<dbReference type="GO" id="GO:0005783">
    <property type="term" value="C:endoplasmic reticulum"/>
    <property type="evidence" value="ECO:0007669"/>
    <property type="project" value="TreeGrafter"/>
</dbReference>
<evidence type="ECO:0000313" key="1">
    <source>
        <dbReference type="EMBL" id="VDD77312.1"/>
    </source>
</evidence>
<gene>
    <name evidence="1" type="ORF">MCOS_LOCUS3315</name>
</gene>
<evidence type="ECO:0000313" key="2">
    <source>
        <dbReference type="Proteomes" id="UP000267029"/>
    </source>
</evidence>